<evidence type="ECO:0000313" key="3">
    <source>
        <dbReference type="EMBL" id="SQJ14939.1"/>
    </source>
</evidence>
<dbReference type="Gene3D" id="3.40.50.2000">
    <property type="entry name" value="Glycogen Phosphorylase B"/>
    <property type="match status" value="2"/>
</dbReference>
<dbReference type="AlphaFoldDB" id="A0AAX2JGA5"/>
<dbReference type="Pfam" id="PF01075">
    <property type="entry name" value="Glyco_transf_9"/>
    <property type="match status" value="1"/>
</dbReference>
<dbReference type="GO" id="GO:0009244">
    <property type="term" value="P:lipopolysaccharide core region biosynthetic process"/>
    <property type="evidence" value="ECO:0007669"/>
    <property type="project" value="TreeGrafter"/>
</dbReference>
<sequence length="360" mass="42283">MKILIVRFKQIGDSILSSVICNTLKKSFPKAEIDYVVYEHIVPLFENHPYIDNIIPITKEEQKNPFKYLAKVWKVTRKKYDIVIDIMSTPKSEFFTLFSLGSKYRIGRKKEYRGITYTHKISEPLNSKDKVDKFLKMLVPLEEKYKIIYDNNYTTHITEDEKEYMKNKMLKAGIDFKKPIFICAATSRRPEKIYPIIKMEKTINKVVEEFNAQVILFYSPDEKNFIKNLHKQLNSKNIFANIETKSIRELAALISNCDMFFGNEGGPRHIAQSLDIPSFAIFSPKSSKKEWLGNFNEKHQGVEPKDIYPDCSSLSYKDSYLLIQPDYILSKIKEIYSQFIENKEEEKNEKSSIYTNNRYV</sequence>
<evidence type="ECO:0000256" key="1">
    <source>
        <dbReference type="ARBA" id="ARBA00022676"/>
    </source>
</evidence>
<accession>A0AAX2JGA5</accession>
<gene>
    <name evidence="3" type="primary">rfaQ_4</name>
    <name evidence="3" type="ORF">NCTC12112_02974</name>
</gene>
<protein>
    <submittedName>
        <fullName evidence="3">Lipopolysaccharide core heptosyltransferase rfaQ</fullName>
        <ecNumber evidence="3">2.-.-.-</ecNumber>
    </submittedName>
</protein>
<dbReference type="PANTHER" id="PTHR30160:SF7">
    <property type="entry name" value="ADP-HEPTOSE--LPS HEPTOSYLTRANSFERASE 2"/>
    <property type="match status" value="1"/>
</dbReference>
<proteinExistence type="predicted"/>
<dbReference type="EC" id="2.-.-.-" evidence="3"/>
<keyword evidence="1" id="KW-0328">Glycosyltransferase</keyword>
<dbReference type="GO" id="GO:0008713">
    <property type="term" value="F:ADP-heptose-lipopolysaccharide heptosyltransferase activity"/>
    <property type="evidence" value="ECO:0007669"/>
    <property type="project" value="TreeGrafter"/>
</dbReference>
<dbReference type="CDD" id="cd03789">
    <property type="entry name" value="GT9_LPS_heptosyltransferase"/>
    <property type="match status" value="1"/>
</dbReference>
<keyword evidence="2 3" id="KW-0808">Transferase</keyword>
<evidence type="ECO:0000256" key="2">
    <source>
        <dbReference type="ARBA" id="ARBA00022679"/>
    </source>
</evidence>
<dbReference type="KEGG" id="ful:C4N20_05435"/>
<dbReference type="RefSeq" id="WP_005979719.1">
    <property type="nucleotide sequence ID" value="NZ_CABKNW010000004.1"/>
</dbReference>
<dbReference type="GeneID" id="78454240"/>
<dbReference type="PANTHER" id="PTHR30160">
    <property type="entry name" value="TETRAACYLDISACCHARIDE 4'-KINASE-RELATED"/>
    <property type="match status" value="1"/>
</dbReference>
<dbReference type="InterPro" id="IPR002201">
    <property type="entry name" value="Glyco_trans_9"/>
</dbReference>
<name>A0AAX2JGA5_9FUSO</name>
<reference evidence="3 4" key="1">
    <citation type="submission" date="2018-06" db="EMBL/GenBank/DDBJ databases">
        <authorList>
            <consortium name="Pathogen Informatics"/>
            <person name="Doyle S."/>
        </authorList>
    </citation>
    <scope>NUCLEOTIDE SEQUENCE [LARGE SCALE GENOMIC DNA]</scope>
    <source>
        <strain evidence="3 4">NCTC12112</strain>
    </source>
</reference>
<dbReference type="InterPro" id="IPR051199">
    <property type="entry name" value="LPS_LOS_Heptosyltrfase"/>
</dbReference>
<dbReference type="Proteomes" id="UP000249008">
    <property type="component" value="Chromosome 1"/>
</dbReference>
<evidence type="ECO:0000313" key="4">
    <source>
        <dbReference type="Proteomes" id="UP000249008"/>
    </source>
</evidence>
<organism evidence="3 4">
    <name type="scientific">Fusobacterium ulcerans</name>
    <dbReference type="NCBI Taxonomy" id="861"/>
    <lineage>
        <taxon>Bacteria</taxon>
        <taxon>Fusobacteriati</taxon>
        <taxon>Fusobacteriota</taxon>
        <taxon>Fusobacteriia</taxon>
        <taxon>Fusobacteriales</taxon>
        <taxon>Fusobacteriaceae</taxon>
        <taxon>Fusobacterium</taxon>
    </lineage>
</organism>
<dbReference type="GO" id="GO:0005829">
    <property type="term" value="C:cytosol"/>
    <property type="evidence" value="ECO:0007669"/>
    <property type="project" value="TreeGrafter"/>
</dbReference>
<dbReference type="SUPFAM" id="SSF53756">
    <property type="entry name" value="UDP-Glycosyltransferase/glycogen phosphorylase"/>
    <property type="match status" value="1"/>
</dbReference>
<dbReference type="EMBL" id="LS483487">
    <property type="protein sequence ID" value="SQJ14939.1"/>
    <property type="molecule type" value="Genomic_DNA"/>
</dbReference>